<keyword evidence="7" id="KW-1185">Reference proteome</keyword>
<comment type="similarity">
    <text evidence="1">Belongs to the FMO family.</text>
</comment>
<evidence type="ECO:0000313" key="6">
    <source>
        <dbReference type="EMBL" id="KAK3243313.1"/>
    </source>
</evidence>
<evidence type="ECO:0000256" key="4">
    <source>
        <dbReference type="ARBA" id="ARBA00047707"/>
    </source>
</evidence>
<dbReference type="EC" id="1.14.13.168" evidence="3"/>
<dbReference type="Gene3D" id="3.50.50.60">
    <property type="entry name" value="FAD/NAD(P)-binding domain"/>
    <property type="match status" value="2"/>
</dbReference>
<dbReference type="GO" id="GO:0036503">
    <property type="term" value="P:ERAD pathway"/>
    <property type="evidence" value="ECO:0007669"/>
    <property type="project" value="TreeGrafter"/>
</dbReference>
<keyword evidence="2" id="KW-0560">Oxidoreductase</keyword>
<evidence type="ECO:0000256" key="2">
    <source>
        <dbReference type="ARBA" id="ARBA00023002"/>
    </source>
</evidence>
<proteinExistence type="inferred from homology"/>
<dbReference type="PRINTS" id="PR00368">
    <property type="entry name" value="FADPNR"/>
</dbReference>
<dbReference type="InterPro" id="IPR050982">
    <property type="entry name" value="Auxin_biosynth/cation_transpt"/>
</dbReference>
<dbReference type="EMBL" id="LGRX02032964">
    <property type="protein sequence ID" value="KAK3243313.1"/>
    <property type="molecule type" value="Genomic_DNA"/>
</dbReference>
<comment type="caution">
    <text evidence="6">The sequence shown here is derived from an EMBL/GenBank/DDBJ whole genome shotgun (WGS) entry which is preliminary data.</text>
</comment>
<dbReference type="PRINTS" id="PR00411">
    <property type="entry name" value="PNDRDTASEI"/>
</dbReference>
<dbReference type="GO" id="GO:0103075">
    <property type="term" value="F:indole-3-pyruvate monooxygenase activity"/>
    <property type="evidence" value="ECO:0007669"/>
    <property type="project" value="UniProtKB-EC"/>
</dbReference>
<dbReference type="SUPFAM" id="SSF51905">
    <property type="entry name" value="FAD/NAD(P)-binding domain"/>
    <property type="match status" value="1"/>
</dbReference>
<dbReference type="GO" id="GO:0005788">
    <property type="term" value="C:endoplasmic reticulum lumen"/>
    <property type="evidence" value="ECO:0007669"/>
    <property type="project" value="TreeGrafter"/>
</dbReference>
<evidence type="ECO:0000256" key="3">
    <source>
        <dbReference type="ARBA" id="ARBA00039148"/>
    </source>
</evidence>
<reference evidence="6 7" key="1">
    <citation type="journal article" date="2015" name="Genome Biol. Evol.">
        <title>Comparative Genomics of a Bacterivorous Green Alga Reveals Evolutionary Causalities and Consequences of Phago-Mixotrophic Mode of Nutrition.</title>
        <authorList>
            <person name="Burns J.A."/>
            <person name="Paasch A."/>
            <person name="Narechania A."/>
            <person name="Kim E."/>
        </authorList>
    </citation>
    <scope>NUCLEOTIDE SEQUENCE [LARGE SCALE GENOMIC DNA]</scope>
    <source>
        <strain evidence="6 7">PLY_AMNH</strain>
    </source>
</reference>
<evidence type="ECO:0000256" key="5">
    <source>
        <dbReference type="SAM" id="SignalP"/>
    </source>
</evidence>
<evidence type="ECO:0000256" key="1">
    <source>
        <dbReference type="ARBA" id="ARBA00009183"/>
    </source>
</evidence>
<keyword evidence="5" id="KW-0732">Signal</keyword>
<feature type="signal peptide" evidence="5">
    <location>
        <begin position="1"/>
        <end position="20"/>
    </location>
</feature>
<organism evidence="6 7">
    <name type="scientific">Cymbomonas tetramitiformis</name>
    <dbReference type="NCBI Taxonomy" id="36881"/>
    <lineage>
        <taxon>Eukaryota</taxon>
        <taxon>Viridiplantae</taxon>
        <taxon>Chlorophyta</taxon>
        <taxon>Pyramimonadophyceae</taxon>
        <taxon>Pyramimonadales</taxon>
        <taxon>Pyramimonadaceae</taxon>
        <taxon>Cymbomonas</taxon>
    </lineage>
</organism>
<dbReference type="AlphaFoldDB" id="A0AAE0BUY4"/>
<dbReference type="Pfam" id="PF13738">
    <property type="entry name" value="Pyr_redox_3"/>
    <property type="match status" value="1"/>
</dbReference>
<dbReference type="GO" id="GO:0050660">
    <property type="term" value="F:flavin adenine dinucleotide binding"/>
    <property type="evidence" value="ECO:0007669"/>
    <property type="project" value="TreeGrafter"/>
</dbReference>
<dbReference type="Proteomes" id="UP001190700">
    <property type="component" value="Unassembled WGS sequence"/>
</dbReference>
<dbReference type="InterPro" id="IPR036188">
    <property type="entry name" value="FAD/NAD-bd_sf"/>
</dbReference>
<dbReference type="PANTHER" id="PTHR43539">
    <property type="entry name" value="FLAVIN-BINDING MONOOXYGENASE-LIKE PROTEIN (AFU_ORTHOLOGUE AFUA_4G09220)"/>
    <property type="match status" value="1"/>
</dbReference>
<comment type="catalytic activity">
    <reaction evidence="4">
        <text>indole-3-pyruvate + NADPH + O2 + H(+) = (indol-3-yl)acetate + CO2 + NADP(+) + H2O</text>
        <dbReference type="Rhea" id="RHEA:34331"/>
        <dbReference type="ChEBI" id="CHEBI:15377"/>
        <dbReference type="ChEBI" id="CHEBI:15378"/>
        <dbReference type="ChEBI" id="CHEBI:15379"/>
        <dbReference type="ChEBI" id="CHEBI:16526"/>
        <dbReference type="ChEBI" id="CHEBI:17640"/>
        <dbReference type="ChEBI" id="CHEBI:30854"/>
        <dbReference type="ChEBI" id="CHEBI:57783"/>
        <dbReference type="ChEBI" id="CHEBI:58349"/>
        <dbReference type="EC" id="1.14.13.168"/>
    </reaction>
</comment>
<dbReference type="PANTHER" id="PTHR43539:SF23">
    <property type="entry name" value="FAD-DEPENDENT OXIDOREDUCTASE DOMAIN-CONTAINING PROTEIN 2"/>
    <property type="match status" value="1"/>
</dbReference>
<protein>
    <recommendedName>
        <fullName evidence="3">indole-3-pyruvate monooxygenase</fullName>
        <ecNumber evidence="3">1.14.13.168</ecNumber>
    </recommendedName>
</protein>
<feature type="chain" id="PRO_5041961717" description="indole-3-pyruvate monooxygenase" evidence="5">
    <location>
        <begin position="21"/>
        <end position="617"/>
    </location>
</feature>
<name>A0AAE0BUY4_9CHLO</name>
<gene>
    <name evidence="6" type="ORF">CYMTET_47021</name>
</gene>
<evidence type="ECO:0000313" key="7">
    <source>
        <dbReference type="Proteomes" id="UP001190700"/>
    </source>
</evidence>
<accession>A0AAE0BUY4</accession>
<sequence length="617" mass="70181">MKPNMTPLLLLLSTALFCLAKMTTACQHQYCVIGGGPGGVQMAYFLHKANRDYVLFEKHDHAAPFFEYLPRHRKLISINKKSVPRHGQHPDFRLRHDWNSLLSENALSESSLDPRFLFGNWSDEYYPDADDLVRYLNYFVSAGKLNVQYSTEVSNIFRRKSPNSPDIFDLELSRKVGLNDDDNSAYTCACSYLIVATGLGAPNNPENMRGQDEHGPLVHAYEDVDLSRENFRGKEVLILGKGNAAFELASNISAVSAVTTVLSRTELRMAYMTHYPGDVRGLNSRFLDQYQLKSLDQIIDISDPGMDFGSDDTLHFTRWKDGRVALQVSKRAMQVDPTQLTSCEKKKRCFLFDVVVRCIGWKFNSSMFGPQHGGDGSLSSSSRIVAPSVGKKYPHIDLWYQSMNEPNVYFAGTLMHSHDWRKSAGGFIHGFRYLVRALHNHLEESNHGVDWPSTTLSCEMQHIADALLDRVNTASGLYQMFSFLTDVVVLNKQAGQCSYLTEYSHAAVISKDPKDFAQRWCSDDTQIFVLSFQYGEDFHGCGVLLTENRRGETNNFLHPVITQYACTREGVRTPPMSTFELPEDLDTDWRDYERHVQPLQRYLLSAYSWDAHTDELR</sequence>